<evidence type="ECO:0000313" key="2">
    <source>
        <dbReference type="Proteomes" id="UP000004791"/>
    </source>
</evidence>
<evidence type="ECO:0000313" key="1">
    <source>
        <dbReference type="EMBL" id="AFE86200.1"/>
    </source>
</evidence>
<dbReference type="Proteomes" id="UP000004791">
    <property type="component" value="Segment"/>
</dbReference>
<dbReference type="EMBL" id="JQ446452">
    <property type="protein sequence ID" value="AFE86200.1"/>
    <property type="molecule type" value="Genomic_DNA"/>
</dbReference>
<keyword evidence="2" id="KW-1185">Reference proteome</keyword>
<organism evidence="1 2">
    <name type="scientific">Salinivibrio phage CW02</name>
    <dbReference type="NCBI Taxonomy" id="1161935"/>
    <lineage>
        <taxon>Viruses</taxon>
        <taxon>Duplodnaviria</taxon>
        <taxon>Heunggongvirae</taxon>
        <taxon>Uroviricota</taxon>
        <taxon>Caudoviricetes</taxon>
        <taxon>Zobellviridae</taxon>
        <taxon>Salinovirus</taxon>
        <taxon>Salinovirus utanense</taxon>
    </lineage>
</organism>
<name>H9D1F8_9CAUD</name>
<dbReference type="GeneID" id="14016719"/>
<reference evidence="1 2" key="1">
    <citation type="journal article" date="2012" name="J. Virol.">
        <title>Sequence and structural characterization of great salt lake bacteriophage CW02, a member of the T7-like supergroup.</title>
        <authorList>
            <person name="Shen P.S."/>
            <person name="Domek M.J."/>
            <person name="Sanz-Garcia E."/>
            <person name="Makaju A."/>
            <person name="Taylor R.M."/>
            <person name="Hoggan R."/>
            <person name="Culumber M.D."/>
            <person name="Oberg C.J."/>
            <person name="Breakwell D.P."/>
            <person name="Prince J.T."/>
            <person name="Belnap D.M."/>
        </authorList>
    </citation>
    <scope>NUCLEOTIDE SEQUENCE [LARGE SCALE GENOMIC DNA]</scope>
</reference>
<proteinExistence type="predicted"/>
<protein>
    <submittedName>
        <fullName evidence="1">Uncharacterized protein</fullName>
    </submittedName>
</protein>
<dbReference type="RefSeq" id="YP_007010545.1">
    <property type="nucleotide sequence ID" value="NC_019540.1"/>
</dbReference>
<dbReference type="KEGG" id="vg:14016719"/>
<sequence>MSKLETTHDILDKISKLSYEMRALQSYFVRDAEHFTVADGLMDGHLTLEEAKFHIPNEKIET</sequence>
<accession>H9D1F8</accession>